<dbReference type="AlphaFoldDB" id="A0A3S2U589"/>
<gene>
    <name evidence="2" type="ORF">ENE75_03550</name>
</gene>
<evidence type="ECO:0000313" key="3">
    <source>
        <dbReference type="Proteomes" id="UP000288178"/>
    </source>
</evidence>
<dbReference type="Proteomes" id="UP000288178">
    <property type="component" value="Unassembled WGS sequence"/>
</dbReference>
<evidence type="ECO:0000313" key="2">
    <source>
        <dbReference type="EMBL" id="RVT53964.1"/>
    </source>
</evidence>
<dbReference type="InterPro" id="IPR027417">
    <property type="entry name" value="P-loop_NTPase"/>
</dbReference>
<dbReference type="SUPFAM" id="SSF52540">
    <property type="entry name" value="P-loop containing nucleoside triphosphate hydrolases"/>
    <property type="match status" value="1"/>
</dbReference>
<protein>
    <submittedName>
        <fullName evidence="2">Uncharacterized protein</fullName>
    </submittedName>
</protein>
<sequence>MALAQRHRPLSLGTCLGAAMKQHVTDADMTARVTALRKQTQAAVSAELAAARAAAPPGSTSEDAPVAAEASQESTGQGLDAVDWNLTGTLHGHDASGDWPEPDFDCGPASPDEFDVVEITVANAIAKARAGTGLHVEARRLLGLGFKLVQLKPMDKRPVGNGWQLNPVQQISDAAGGYGLMLAANGLCSIDPDDLDRAREGLKRCGFDLNEIMAAGARTSSTRPGSGGRSTFRAPSDLSRIVFRTKSRKTLLELRAGRSNLQDCLPGTVYMTKDGGGPYVQAYAGLLCVDQAPELPAAFLAWWRRLQSDLGYLREQEALFCGVDDPAALSISAGKGTGAKLAYASPLRVEFNETHDVEDILARHGYVDSGNGRWAPPGATGAPCVRLIPGHDDLWQSDHGSDPLLGTFDAWVANVTLDYDGDVATAEAAFRVEHSERIRQDFDVVEADASSGAASRSAARHPVALDWSSIPEHPEEPAFVIPGWLPLGTVTLFAAHGGTGKSFMSLYIALCLATGRHPFSPNDLLPRTKTLVYSAEDNLSTMQWRLRRYMQLLGIAPKDLDGWLLVLDATESDNVLFAGDARHADGRTTARFDWLKQQVDDFEATVLIFDNASDALDANENERAKVRQFMGAMKRLAPAVLLLAHVDAISSMADPNEAKGYSGSTAWHNSARSRWFMARQRDSENILLTLPKVNYAKAGSEVVLRWSDADKVFRVISAREGIAKAQDSRAHLLGLLREVTDVLGETVSPAVNTSRSVFNAIKDLPGFPSGLKSRDVAREVMSWRTEGLVQVEQYMADNRKPAERLVLTPAGREIAICNGSHADDMEGSSDVYDLV</sequence>
<proteinExistence type="predicted"/>
<dbReference type="EMBL" id="SACT01000001">
    <property type="protein sequence ID" value="RVT53964.1"/>
    <property type="molecule type" value="Genomic_DNA"/>
</dbReference>
<reference evidence="2 3" key="1">
    <citation type="submission" date="2019-01" db="EMBL/GenBank/DDBJ databases">
        <authorList>
            <person name="Chen W.-M."/>
        </authorList>
    </citation>
    <scope>NUCLEOTIDE SEQUENCE [LARGE SCALE GENOMIC DNA]</scope>
    <source>
        <strain evidence="2 3">ICH-3</strain>
    </source>
</reference>
<name>A0A3S2U589_9BURK</name>
<organism evidence="2 3">
    <name type="scientific">Rubrivivax albus</name>
    <dbReference type="NCBI Taxonomy" id="2499835"/>
    <lineage>
        <taxon>Bacteria</taxon>
        <taxon>Pseudomonadati</taxon>
        <taxon>Pseudomonadota</taxon>
        <taxon>Betaproteobacteria</taxon>
        <taxon>Burkholderiales</taxon>
        <taxon>Sphaerotilaceae</taxon>
        <taxon>Rubrivivax</taxon>
    </lineage>
</organism>
<dbReference type="Gene3D" id="3.40.50.300">
    <property type="entry name" value="P-loop containing nucleotide triphosphate hydrolases"/>
    <property type="match status" value="1"/>
</dbReference>
<accession>A0A3S2U589</accession>
<feature type="region of interest" description="Disordered" evidence="1">
    <location>
        <begin position="53"/>
        <end position="76"/>
    </location>
</feature>
<keyword evidence="3" id="KW-1185">Reference proteome</keyword>
<comment type="caution">
    <text evidence="2">The sequence shown here is derived from an EMBL/GenBank/DDBJ whole genome shotgun (WGS) entry which is preliminary data.</text>
</comment>
<dbReference type="Pfam" id="PF13481">
    <property type="entry name" value="AAA_25"/>
    <property type="match status" value="1"/>
</dbReference>
<evidence type="ECO:0000256" key="1">
    <source>
        <dbReference type="SAM" id="MobiDB-lite"/>
    </source>
</evidence>